<name>A0A0E9T994_ANGAN</name>
<accession>A0A0E9T994</accession>
<reference evidence="1" key="2">
    <citation type="journal article" date="2015" name="Fish Shellfish Immunol.">
        <title>Early steps in the European eel (Anguilla anguilla)-Vibrio vulnificus interaction in the gills: Role of the RtxA13 toxin.</title>
        <authorList>
            <person name="Callol A."/>
            <person name="Pajuelo D."/>
            <person name="Ebbesson L."/>
            <person name="Teles M."/>
            <person name="MacKenzie S."/>
            <person name="Amaro C."/>
        </authorList>
    </citation>
    <scope>NUCLEOTIDE SEQUENCE</scope>
</reference>
<proteinExistence type="predicted"/>
<dbReference type="EMBL" id="GBXM01058585">
    <property type="protein sequence ID" value="JAH49992.1"/>
    <property type="molecule type" value="Transcribed_RNA"/>
</dbReference>
<sequence>MTSAYSVV</sequence>
<organism evidence="1">
    <name type="scientific">Anguilla anguilla</name>
    <name type="common">European freshwater eel</name>
    <name type="synonym">Muraena anguilla</name>
    <dbReference type="NCBI Taxonomy" id="7936"/>
    <lineage>
        <taxon>Eukaryota</taxon>
        <taxon>Metazoa</taxon>
        <taxon>Chordata</taxon>
        <taxon>Craniata</taxon>
        <taxon>Vertebrata</taxon>
        <taxon>Euteleostomi</taxon>
        <taxon>Actinopterygii</taxon>
        <taxon>Neopterygii</taxon>
        <taxon>Teleostei</taxon>
        <taxon>Anguilliformes</taxon>
        <taxon>Anguillidae</taxon>
        <taxon>Anguilla</taxon>
    </lineage>
</organism>
<evidence type="ECO:0000313" key="1">
    <source>
        <dbReference type="EMBL" id="JAH49992.1"/>
    </source>
</evidence>
<reference evidence="1" key="1">
    <citation type="submission" date="2014-11" db="EMBL/GenBank/DDBJ databases">
        <authorList>
            <person name="Amaro Gonzalez C."/>
        </authorList>
    </citation>
    <scope>NUCLEOTIDE SEQUENCE</scope>
</reference>
<protein>
    <submittedName>
        <fullName evidence="1">Uncharacterized protein</fullName>
    </submittedName>
</protein>